<dbReference type="PANTHER" id="PTHR46457:SF1">
    <property type="entry name" value="DNA REPAIR PROTEIN RAD51 HOMOLOG 4"/>
    <property type="match status" value="1"/>
</dbReference>
<comment type="caution">
    <text evidence="4">The sequence shown here is derived from an EMBL/GenBank/DDBJ whole genome shotgun (WGS) entry which is preliminary data.</text>
</comment>
<feature type="domain" description="RecA family profile 1" evidence="3">
    <location>
        <begin position="78"/>
        <end position="261"/>
    </location>
</feature>
<dbReference type="GO" id="GO:0005657">
    <property type="term" value="C:replication fork"/>
    <property type="evidence" value="ECO:0007669"/>
    <property type="project" value="TreeGrafter"/>
</dbReference>
<sequence length="333" mass="35271">MPRAGQLNWGSDLDPAGAALLEGLTVEEILLKGQLDLSYALSGPSSEQASRRFEQILQHQLAPAVKNGAQLMVQLQQEVNILPTGCSSLDELLRGGLREGHIIELTGEPASGKSQACLLAAVTTAARGERVAWLDTSTFFDAHHAAAFYHALPASPHKLPLEACLDCIHVHPVHDVLDALSILEAIVLQEQEIRAGRGPQPRQGRVGRLSLITVDSISALLGPVLGSGQYGYGQALLSSLGHLLKQAAASLSVACLTTNGVVGSSRGGPRPALGETWKVQPQIRVQMHREEGSVRWATLLASTISASKGIAWFQLTSSGPQTCNAPSGFTFQP</sequence>
<organism evidence="4 5">
    <name type="scientific">Apatococcus lobatus</name>
    <dbReference type="NCBI Taxonomy" id="904363"/>
    <lineage>
        <taxon>Eukaryota</taxon>
        <taxon>Viridiplantae</taxon>
        <taxon>Chlorophyta</taxon>
        <taxon>core chlorophytes</taxon>
        <taxon>Trebouxiophyceae</taxon>
        <taxon>Chlorellales</taxon>
        <taxon>Chlorellaceae</taxon>
        <taxon>Apatococcus</taxon>
    </lineage>
</organism>
<dbReference type="GO" id="GO:0005524">
    <property type="term" value="F:ATP binding"/>
    <property type="evidence" value="ECO:0007669"/>
    <property type="project" value="InterPro"/>
</dbReference>
<keyword evidence="5" id="KW-1185">Reference proteome</keyword>
<dbReference type="GO" id="GO:0000723">
    <property type="term" value="P:telomere maintenance"/>
    <property type="evidence" value="ECO:0007669"/>
    <property type="project" value="TreeGrafter"/>
</dbReference>
<dbReference type="InterPro" id="IPR027417">
    <property type="entry name" value="P-loop_NTPase"/>
</dbReference>
<evidence type="ECO:0000256" key="1">
    <source>
        <dbReference type="ARBA" id="ARBA00004123"/>
    </source>
</evidence>
<reference evidence="4 5" key="1">
    <citation type="journal article" date="2024" name="Nat. Commun.">
        <title>Phylogenomics reveals the evolutionary origins of lichenization in chlorophyte algae.</title>
        <authorList>
            <person name="Puginier C."/>
            <person name="Libourel C."/>
            <person name="Otte J."/>
            <person name="Skaloud P."/>
            <person name="Haon M."/>
            <person name="Grisel S."/>
            <person name="Petersen M."/>
            <person name="Berrin J.G."/>
            <person name="Delaux P.M."/>
            <person name="Dal Grande F."/>
            <person name="Keller J."/>
        </authorList>
    </citation>
    <scope>NUCLEOTIDE SEQUENCE [LARGE SCALE GENOMIC DNA]</scope>
    <source>
        <strain evidence="4 5">SAG 2145</strain>
    </source>
</reference>
<dbReference type="EMBL" id="JALJOS010000002">
    <property type="protein sequence ID" value="KAK9843141.1"/>
    <property type="molecule type" value="Genomic_DNA"/>
</dbReference>
<gene>
    <name evidence="4" type="ORF">WJX74_007628</name>
</gene>
<evidence type="ECO:0000313" key="4">
    <source>
        <dbReference type="EMBL" id="KAK9843141.1"/>
    </source>
</evidence>
<dbReference type="GO" id="GO:0000400">
    <property type="term" value="F:four-way junction DNA binding"/>
    <property type="evidence" value="ECO:0007669"/>
    <property type="project" value="TreeGrafter"/>
</dbReference>
<dbReference type="PROSITE" id="PS50162">
    <property type="entry name" value="RECA_2"/>
    <property type="match status" value="1"/>
</dbReference>
<dbReference type="Proteomes" id="UP001438707">
    <property type="component" value="Unassembled WGS sequence"/>
</dbReference>
<evidence type="ECO:0000259" key="3">
    <source>
        <dbReference type="PROSITE" id="PS50162"/>
    </source>
</evidence>
<evidence type="ECO:0000313" key="5">
    <source>
        <dbReference type="Proteomes" id="UP001438707"/>
    </source>
</evidence>
<keyword evidence="2" id="KW-0539">Nucleus</keyword>
<dbReference type="GO" id="GO:0005815">
    <property type="term" value="C:microtubule organizing center"/>
    <property type="evidence" value="ECO:0007669"/>
    <property type="project" value="TreeGrafter"/>
</dbReference>
<dbReference type="PANTHER" id="PTHR46457">
    <property type="entry name" value="DNA REPAIR PROTEIN RAD51 HOMOLOG 4"/>
    <property type="match status" value="1"/>
</dbReference>
<dbReference type="GO" id="GO:0140664">
    <property type="term" value="F:ATP-dependent DNA damage sensor activity"/>
    <property type="evidence" value="ECO:0007669"/>
    <property type="project" value="InterPro"/>
</dbReference>
<dbReference type="Gene3D" id="3.40.50.300">
    <property type="entry name" value="P-loop containing nucleotide triphosphate hydrolases"/>
    <property type="match status" value="1"/>
</dbReference>
<dbReference type="Pfam" id="PF08423">
    <property type="entry name" value="Rad51"/>
    <property type="match status" value="1"/>
</dbReference>
<proteinExistence type="predicted"/>
<protein>
    <recommendedName>
        <fullName evidence="3">RecA family profile 1 domain-containing protein</fullName>
    </recommendedName>
</protein>
<dbReference type="SUPFAM" id="SSF52540">
    <property type="entry name" value="P-loop containing nucleoside triphosphate hydrolases"/>
    <property type="match status" value="1"/>
</dbReference>
<evidence type="ECO:0000256" key="2">
    <source>
        <dbReference type="ARBA" id="ARBA00023242"/>
    </source>
</evidence>
<name>A0AAW1SBB9_9CHLO</name>
<dbReference type="AlphaFoldDB" id="A0AAW1SBB9"/>
<dbReference type="GO" id="GO:0003697">
    <property type="term" value="F:single-stranded DNA binding"/>
    <property type="evidence" value="ECO:0007669"/>
    <property type="project" value="TreeGrafter"/>
</dbReference>
<accession>A0AAW1SBB9</accession>
<dbReference type="InterPro" id="IPR020588">
    <property type="entry name" value="RecA_ATP-bd"/>
</dbReference>
<dbReference type="InterPro" id="IPR051988">
    <property type="entry name" value="HRR_RAD51_Paralog"/>
</dbReference>
<dbReference type="GO" id="GO:0007131">
    <property type="term" value="P:reciprocal meiotic recombination"/>
    <property type="evidence" value="ECO:0007669"/>
    <property type="project" value="TreeGrafter"/>
</dbReference>
<dbReference type="GO" id="GO:0000724">
    <property type="term" value="P:double-strand break repair via homologous recombination"/>
    <property type="evidence" value="ECO:0007669"/>
    <property type="project" value="TreeGrafter"/>
</dbReference>
<dbReference type="InterPro" id="IPR013632">
    <property type="entry name" value="Rad51_C"/>
</dbReference>
<dbReference type="GO" id="GO:0033063">
    <property type="term" value="C:Rad51B-Rad51C-Rad51D-XRCC2 complex"/>
    <property type="evidence" value="ECO:0007669"/>
    <property type="project" value="TreeGrafter"/>
</dbReference>
<comment type="subcellular location">
    <subcellularLocation>
        <location evidence="1">Nucleus</location>
    </subcellularLocation>
</comment>
<dbReference type="GO" id="GO:0042148">
    <property type="term" value="P:DNA strand invasion"/>
    <property type="evidence" value="ECO:0007669"/>
    <property type="project" value="TreeGrafter"/>
</dbReference>